<sequence length="125" mass="13811">MRSTADNRYASFIAILVIAIGLMVLAHHTGHQWAALLTVPLATIVWLETNLRRGRIHGSSLATVHDVARQRTAQQPQGNAELFDLAAHRALREPRRQELAEDHVAPILAVDFPGVRQSSRIRVGA</sequence>
<accession>A0A1R4J9A8</accession>
<dbReference type="AlphaFoldDB" id="A0A1R4J9A8"/>
<reference evidence="2 3" key="1">
    <citation type="submission" date="2017-02" db="EMBL/GenBank/DDBJ databases">
        <authorList>
            <person name="Peterson S.W."/>
        </authorList>
    </citation>
    <scope>NUCLEOTIDE SEQUENCE [LARGE SCALE GENOMIC DNA]</scope>
    <source>
        <strain evidence="2 3">LSP_Lj1</strain>
    </source>
</reference>
<dbReference type="Proteomes" id="UP000188342">
    <property type="component" value="Unassembled WGS sequence"/>
</dbReference>
<protein>
    <submittedName>
        <fullName evidence="2">Uncharacterized protein</fullName>
    </submittedName>
</protein>
<feature type="transmembrane region" description="Helical" evidence="1">
    <location>
        <begin position="33"/>
        <end position="51"/>
    </location>
</feature>
<dbReference type="EMBL" id="FUKQ01000024">
    <property type="protein sequence ID" value="SJN28658.1"/>
    <property type="molecule type" value="Genomic_DNA"/>
</dbReference>
<proteinExistence type="predicted"/>
<keyword evidence="1" id="KW-1133">Transmembrane helix</keyword>
<keyword evidence="3" id="KW-1185">Reference proteome</keyword>
<evidence type="ECO:0000313" key="2">
    <source>
        <dbReference type="EMBL" id="SJN28658.1"/>
    </source>
</evidence>
<dbReference type="RefSeq" id="WP_094764320.1">
    <property type="nucleotide sequence ID" value="NZ_FUKQ01000024.1"/>
</dbReference>
<keyword evidence="1" id="KW-0812">Transmembrane</keyword>
<keyword evidence="1" id="KW-0472">Membrane</keyword>
<evidence type="ECO:0000313" key="3">
    <source>
        <dbReference type="Proteomes" id="UP000188342"/>
    </source>
</evidence>
<evidence type="ECO:0000256" key="1">
    <source>
        <dbReference type="SAM" id="Phobius"/>
    </source>
</evidence>
<feature type="transmembrane region" description="Helical" evidence="1">
    <location>
        <begin position="9"/>
        <end position="27"/>
    </location>
</feature>
<name>A0A1R4J9A8_9ACTN</name>
<organism evidence="2 3">
    <name type="scientific">Luteococcus japonicus LSP_Lj1</name>
    <dbReference type="NCBI Taxonomy" id="1255658"/>
    <lineage>
        <taxon>Bacteria</taxon>
        <taxon>Bacillati</taxon>
        <taxon>Actinomycetota</taxon>
        <taxon>Actinomycetes</taxon>
        <taxon>Propionibacteriales</taxon>
        <taxon>Propionibacteriaceae</taxon>
        <taxon>Luteococcus</taxon>
    </lineage>
</organism>
<gene>
    <name evidence="2" type="ORF">FM114_06285</name>
</gene>